<feature type="domain" description="Glycosyltransferase 2-like" evidence="8">
    <location>
        <begin position="74"/>
        <end position="233"/>
    </location>
</feature>
<evidence type="ECO:0000256" key="4">
    <source>
        <dbReference type="ARBA" id="ARBA00022692"/>
    </source>
</evidence>
<sequence length="440" mass="50728">MAYLGNSSDLKDHRSLRDKRKCPYSDSLETTYLGWVQTPQYFEDCYKIKVLGDPCGHRNAVFFDAVQCGLDGYGSALFAGTNAIFRRAAFDSIGGIKYGTLTEDSFTGFTLNQAGWDSAYFRKDWEGSADERFPLASGLVPESVAATFKQRKRWAQGSCEIFLMDKRKPDQLMDREWWEEFHREHPVELPPPGDDREWKFRFMRRVFFFNTMYYPYHSFAAIAYYVVNIYMMLSGTLPFYLNTLVILTAMVPYILLRGLLNRLAHNTVSNVDAVHGQEMWFALAPIYLWALFDAYYSKITGKHARWANTGGLGRNGSVMEVPNIVIFFVLLLSVVFTLYRFFRLSDFEVAWQWFPGLFFGVFLLAQIWPTVRMSVQEYLGWSYESLRDTDKQVVFFAFATLVAFLSQWKAVYVHSNSGKCLQDDDTGDFCLENAGHGDVL</sequence>
<protein>
    <recommendedName>
        <fullName evidence="8">Glycosyltransferase 2-like domain-containing protein</fullName>
    </recommendedName>
</protein>
<keyword evidence="4 7" id="KW-0812">Transmembrane</keyword>
<evidence type="ECO:0000256" key="1">
    <source>
        <dbReference type="ARBA" id="ARBA00004141"/>
    </source>
</evidence>
<name>A0A7S2RUS2_9STRA</name>
<comment type="subcellular location">
    <subcellularLocation>
        <location evidence="1">Membrane</location>
        <topology evidence="1">Multi-pass membrane protein</topology>
    </subcellularLocation>
</comment>
<reference evidence="9" key="1">
    <citation type="submission" date="2021-01" db="EMBL/GenBank/DDBJ databases">
        <authorList>
            <person name="Corre E."/>
            <person name="Pelletier E."/>
            <person name="Niang G."/>
            <person name="Scheremetjew M."/>
            <person name="Finn R."/>
            <person name="Kale V."/>
            <person name="Holt S."/>
            <person name="Cochrane G."/>
            <person name="Meng A."/>
            <person name="Brown T."/>
            <person name="Cohen L."/>
        </authorList>
    </citation>
    <scope>NUCLEOTIDE SEQUENCE</scope>
    <source>
        <strain evidence="9">CCMP1243</strain>
    </source>
</reference>
<evidence type="ECO:0000313" key="9">
    <source>
        <dbReference type="EMBL" id="CAD9681221.1"/>
    </source>
</evidence>
<organism evidence="9">
    <name type="scientific">Rhizochromulina marina</name>
    <dbReference type="NCBI Taxonomy" id="1034831"/>
    <lineage>
        <taxon>Eukaryota</taxon>
        <taxon>Sar</taxon>
        <taxon>Stramenopiles</taxon>
        <taxon>Ochrophyta</taxon>
        <taxon>Dictyochophyceae</taxon>
        <taxon>Rhizochromulinales</taxon>
        <taxon>Rhizochromulina</taxon>
    </lineage>
</organism>
<keyword evidence="5 7" id="KW-1133">Transmembrane helix</keyword>
<evidence type="ECO:0000256" key="2">
    <source>
        <dbReference type="ARBA" id="ARBA00022676"/>
    </source>
</evidence>
<proteinExistence type="predicted"/>
<accession>A0A7S2RUS2</accession>
<dbReference type="EMBL" id="HBHJ01012540">
    <property type="protein sequence ID" value="CAD9681221.1"/>
    <property type="molecule type" value="Transcribed_RNA"/>
</dbReference>
<evidence type="ECO:0000256" key="3">
    <source>
        <dbReference type="ARBA" id="ARBA00022679"/>
    </source>
</evidence>
<feature type="transmembrane region" description="Helical" evidence="7">
    <location>
        <begin position="324"/>
        <end position="342"/>
    </location>
</feature>
<feature type="transmembrane region" description="Helical" evidence="7">
    <location>
        <begin position="393"/>
        <end position="412"/>
    </location>
</feature>
<dbReference type="PANTHER" id="PTHR43867:SF8">
    <property type="entry name" value="GLYCOSIDE HYDROLASE FAMILY 8"/>
    <property type="match status" value="1"/>
</dbReference>
<dbReference type="GO" id="GO:0016757">
    <property type="term" value="F:glycosyltransferase activity"/>
    <property type="evidence" value="ECO:0007669"/>
    <property type="project" value="UniProtKB-KW"/>
</dbReference>
<keyword evidence="6 7" id="KW-0472">Membrane</keyword>
<feature type="transmembrane region" description="Helical" evidence="7">
    <location>
        <begin position="239"/>
        <end position="260"/>
    </location>
</feature>
<feature type="transmembrane region" description="Helical" evidence="7">
    <location>
        <begin position="206"/>
        <end position="227"/>
    </location>
</feature>
<evidence type="ECO:0000256" key="7">
    <source>
        <dbReference type="SAM" id="Phobius"/>
    </source>
</evidence>
<dbReference type="PANTHER" id="PTHR43867">
    <property type="entry name" value="CELLULOSE SYNTHASE CATALYTIC SUBUNIT A [UDP-FORMING]"/>
    <property type="match status" value="1"/>
</dbReference>
<feature type="transmembrane region" description="Helical" evidence="7">
    <location>
        <begin position="349"/>
        <end position="368"/>
    </location>
</feature>
<keyword evidence="2" id="KW-0328">Glycosyltransferase</keyword>
<evidence type="ECO:0000259" key="8">
    <source>
        <dbReference type="Pfam" id="PF13632"/>
    </source>
</evidence>
<dbReference type="InterPro" id="IPR029044">
    <property type="entry name" value="Nucleotide-diphossugar_trans"/>
</dbReference>
<dbReference type="GO" id="GO:0016020">
    <property type="term" value="C:membrane"/>
    <property type="evidence" value="ECO:0007669"/>
    <property type="project" value="UniProtKB-SubCell"/>
</dbReference>
<evidence type="ECO:0000256" key="5">
    <source>
        <dbReference type="ARBA" id="ARBA00022989"/>
    </source>
</evidence>
<dbReference type="InterPro" id="IPR001173">
    <property type="entry name" value="Glyco_trans_2-like"/>
</dbReference>
<feature type="transmembrane region" description="Helical" evidence="7">
    <location>
        <begin position="280"/>
        <end position="297"/>
    </location>
</feature>
<dbReference type="SUPFAM" id="SSF53448">
    <property type="entry name" value="Nucleotide-diphospho-sugar transferases"/>
    <property type="match status" value="1"/>
</dbReference>
<keyword evidence="3" id="KW-0808">Transferase</keyword>
<dbReference type="Gene3D" id="3.90.550.10">
    <property type="entry name" value="Spore Coat Polysaccharide Biosynthesis Protein SpsA, Chain A"/>
    <property type="match status" value="1"/>
</dbReference>
<dbReference type="InterPro" id="IPR050321">
    <property type="entry name" value="Glycosyltr_2/OpgH_subfam"/>
</dbReference>
<gene>
    <name evidence="9" type="ORF">RMAR1173_LOCUS8197</name>
</gene>
<dbReference type="AlphaFoldDB" id="A0A7S2RUS2"/>
<evidence type="ECO:0000256" key="6">
    <source>
        <dbReference type="ARBA" id="ARBA00023136"/>
    </source>
</evidence>
<dbReference type="Pfam" id="PF13632">
    <property type="entry name" value="Glyco_trans_2_3"/>
    <property type="match status" value="1"/>
</dbReference>